<evidence type="ECO:0000313" key="4">
    <source>
        <dbReference type="Proteomes" id="UP000075424"/>
    </source>
</evidence>
<name>A0A150MDN9_GEOSE</name>
<dbReference type="AlphaFoldDB" id="A0A150MDN9"/>
<accession>A0A150MDN9</accession>
<organism evidence="2 4">
    <name type="scientific">Geobacillus stearothermophilus</name>
    <name type="common">Bacillus stearothermophilus</name>
    <dbReference type="NCBI Taxonomy" id="1422"/>
    <lineage>
        <taxon>Bacteria</taxon>
        <taxon>Bacillati</taxon>
        <taxon>Bacillota</taxon>
        <taxon>Bacilli</taxon>
        <taxon>Bacillales</taxon>
        <taxon>Anoxybacillaceae</taxon>
        <taxon>Geobacillus</taxon>
    </lineage>
</organism>
<evidence type="ECO:0000313" key="5">
    <source>
        <dbReference type="Proteomes" id="UP000075517"/>
    </source>
</evidence>
<feature type="region of interest" description="Disordered" evidence="1">
    <location>
        <begin position="24"/>
        <end position="44"/>
    </location>
</feature>
<dbReference type="EMBL" id="LQYY01000079">
    <property type="protein sequence ID" value="KYD33865.1"/>
    <property type="molecule type" value="Genomic_DNA"/>
</dbReference>
<dbReference type="PATRIC" id="fig|1422.17.peg.100"/>
<dbReference type="RefSeq" id="WP_328062299.1">
    <property type="nucleotide sequence ID" value="NZ_JARTEZ010000042.1"/>
</dbReference>
<evidence type="ECO:0000313" key="2">
    <source>
        <dbReference type="EMBL" id="KYD22425.1"/>
    </source>
</evidence>
<dbReference type="Proteomes" id="UP000075424">
    <property type="component" value="Unassembled WGS sequence"/>
</dbReference>
<comment type="caution">
    <text evidence="2">The sequence shown here is derived from an EMBL/GenBank/DDBJ whole genome shotgun (WGS) entry which is preliminary data.</text>
</comment>
<dbReference type="EMBL" id="LQYV01000125">
    <property type="protein sequence ID" value="KYD22425.1"/>
    <property type="molecule type" value="Genomic_DNA"/>
</dbReference>
<protein>
    <submittedName>
        <fullName evidence="2">Uncharacterized protein</fullName>
    </submittedName>
</protein>
<reference evidence="4 5" key="1">
    <citation type="submission" date="2016-01" db="EMBL/GenBank/DDBJ databases">
        <title>Draft Genome Sequences of Seven Thermophilic Sporeformers Isolated from Foods.</title>
        <authorList>
            <person name="Berendsen E.M."/>
            <person name="Wells-Bennik M.H."/>
            <person name="Krawcyk A.O."/>
            <person name="De Jong A."/>
            <person name="Holsappel S."/>
            <person name="Eijlander R.T."/>
            <person name="Kuipers O.P."/>
        </authorList>
    </citation>
    <scope>NUCLEOTIDE SEQUENCE [LARGE SCALE GENOMIC DNA]</scope>
    <source>
        <strain evidence="2 4">B4109</strain>
        <strain evidence="3 5">B4114</strain>
    </source>
</reference>
<gene>
    <name evidence="2" type="ORF">B4109_1344</name>
    <name evidence="3" type="ORF">B4114_1291</name>
</gene>
<proteinExistence type="predicted"/>
<evidence type="ECO:0000313" key="3">
    <source>
        <dbReference type="EMBL" id="KYD33865.1"/>
    </source>
</evidence>
<evidence type="ECO:0000256" key="1">
    <source>
        <dbReference type="SAM" id="MobiDB-lite"/>
    </source>
</evidence>
<sequence>MVTMVNNVGKGREGKRRRIRLMRDSGNGFVPDRTGTKIADGKGE</sequence>
<dbReference type="Proteomes" id="UP000075517">
    <property type="component" value="Unassembled WGS sequence"/>
</dbReference>